<dbReference type="PATRIC" id="fig|710685.3.peg.2420"/>
<reference evidence="2 3" key="1">
    <citation type="submission" date="2011-12" db="EMBL/GenBank/DDBJ databases">
        <title>Complete sequence of Mycobacterium rhodesiae NBB3.</title>
        <authorList>
            <consortium name="US DOE Joint Genome Institute"/>
            <person name="Lucas S."/>
            <person name="Han J."/>
            <person name="Lapidus A."/>
            <person name="Cheng J.-F."/>
            <person name="Goodwin L."/>
            <person name="Pitluck S."/>
            <person name="Peters L."/>
            <person name="Mikhailova N."/>
            <person name="Gu W."/>
            <person name="Detter J.C."/>
            <person name="Han C."/>
            <person name="Tapia R."/>
            <person name="Land M."/>
            <person name="Hauser L."/>
            <person name="Kyrpides N."/>
            <person name="Ivanova N."/>
            <person name="Pagani I."/>
            <person name="Mattes T."/>
            <person name="Holmes A."/>
            <person name="Rutledge P."/>
            <person name="Paulsen I."/>
            <person name="Coleman N."/>
            <person name="Woyke T."/>
        </authorList>
    </citation>
    <scope>NUCLEOTIDE SEQUENCE [LARGE SCALE GENOMIC DNA]</scope>
    <source>
        <strain evidence="2 3">NBB3</strain>
    </source>
</reference>
<evidence type="ECO:0000313" key="2">
    <source>
        <dbReference type="EMBL" id="AEV73008.1"/>
    </source>
</evidence>
<dbReference type="STRING" id="710685.MycrhN_2420"/>
<sequence>MRRSETTVITHTGAPRSRHRLGLAVVVIGVAHFVAPRYFDSINRLGFPNRARTFTYVNGALETIIGVLMALPGARRQSTLVSACYVAYLTIAILNTQLRIRRARAVA</sequence>
<dbReference type="HOGENOM" id="CLU_2207124_0_0_11"/>
<accession>G8RVD6</accession>
<dbReference type="AlphaFoldDB" id="G8RVD6"/>
<gene>
    <name evidence="2" type="ordered locus">MycrhN_2420</name>
</gene>
<protein>
    <recommendedName>
        <fullName evidence="4">DoxX family protein</fullName>
    </recommendedName>
</protein>
<proteinExistence type="predicted"/>
<dbReference type="EMBL" id="CP003169">
    <property type="protein sequence ID" value="AEV73008.1"/>
    <property type="molecule type" value="Genomic_DNA"/>
</dbReference>
<dbReference type="Proteomes" id="UP000005442">
    <property type="component" value="Chromosome"/>
</dbReference>
<feature type="transmembrane region" description="Helical" evidence="1">
    <location>
        <begin position="77"/>
        <end position="94"/>
    </location>
</feature>
<keyword evidence="1" id="KW-1133">Transmembrane helix</keyword>
<keyword evidence="3" id="KW-1185">Reference proteome</keyword>
<dbReference type="RefSeq" id="WP_014210820.1">
    <property type="nucleotide sequence ID" value="NC_016604.1"/>
</dbReference>
<dbReference type="KEGG" id="mrh:MycrhN_2420"/>
<name>G8RVD6_MYCRN</name>
<feature type="transmembrane region" description="Helical" evidence="1">
    <location>
        <begin position="21"/>
        <end position="39"/>
    </location>
</feature>
<evidence type="ECO:0000256" key="1">
    <source>
        <dbReference type="SAM" id="Phobius"/>
    </source>
</evidence>
<keyword evidence="1" id="KW-0472">Membrane</keyword>
<keyword evidence="1" id="KW-0812">Transmembrane</keyword>
<dbReference type="OrthoDB" id="3482508at2"/>
<organism evidence="2 3">
    <name type="scientific">Mycolicibacterium rhodesiae (strain NBB3)</name>
    <name type="common">Mycobacterium rhodesiae</name>
    <dbReference type="NCBI Taxonomy" id="710685"/>
    <lineage>
        <taxon>Bacteria</taxon>
        <taxon>Bacillati</taxon>
        <taxon>Actinomycetota</taxon>
        <taxon>Actinomycetes</taxon>
        <taxon>Mycobacteriales</taxon>
        <taxon>Mycobacteriaceae</taxon>
        <taxon>Mycolicibacterium</taxon>
    </lineage>
</organism>
<dbReference type="eggNOG" id="ENOG5031VEQ">
    <property type="taxonomic scope" value="Bacteria"/>
</dbReference>
<evidence type="ECO:0000313" key="3">
    <source>
        <dbReference type="Proteomes" id="UP000005442"/>
    </source>
</evidence>
<evidence type="ECO:0008006" key="4">
    <source>
        <dbReference type="Google" id="ProtNLM"/>
    </source>
</evidence>